<proteinExistence type="predicted"/>
<feature type="domain" description="Protein FecR C-terminal" evidence="2">
    <location>
        <begin position="240"/>
        <end position="307"/>
    </location>
</feature>
<dbReference type="FunFam" id="2.60.120.1440:FF:000001">
    <property type="entry name" value="Putative anti-sigma factor"/>
    <property type="match status" value="1"/>
</dbReference>
<gene>
    <name evidence="3" type="ORF">DW888_04885</name>
</gene>
<dbReference type="InterPro" id="IPR006860">
    <property type="entry name" value="FecR"/>
</dbReference>
<dbReference type="InterPro" id="IPR012373">
    <property type="entry name" value="Ferrdict_sens_TM"/>
</dbReference>
<dbReference type="PANTHER" id="PTHR30273">
    <property type="entry name" value="PERIPLASMIC SIGNAL SENSOR AND SIGMA FACTOR ACTIVATOR FECR-RELATED"/>
    <property type="match status" value="1"/>
</dbReference>
<dbReference type="RefSeq" id="WP_122200984.1">
    <property type="nucleotide sequence ID" value="NZ_CABJFV010000003.1"/>
</dbReference>
<comment type="caution">
    <text evidence="3">The sequence shown here is derived from an EMBL/GenBank/DDBJ whole genome shotgun (WGS) entry which is preliminary data.</text>
</comment>
<dbReference type="GO" id="GO:0016989">
    <property type="term" value="F:sigma factor antagonist activity"/>
    <property type="evidence" value="ECO:0007669"/>
    <property type="project" value="TreeGrafter"/>
</dbReference>
<evidence type="ECO:0000259" key="2">
    <source>
        <dbReference type="Pfam" id="PF16344"/>
    </source>
</evidence>
<dbReference type="PANTHER" id="PTHR30273:SF2">
    <property type="entry name" value="PROTEIN FECR"/>
    <property type="match status" value="1"/>
</dbReference>
<evidence type="ECO:0000259" key="1">
    <source>
        <dbReference type="Pfam" id="PF04773"/>
    </source>
</evidence>
<accession>A0A413VTL5</accession>
<dbReference type="AlphaFoldDB" id="A0A413VTL5"/>
<dbReference type="PIRSF" id="PIRSF018266">
    <property type="entry name" value="FecR"/>
    <property type="match status" value="1"/>
</dbReference>
<dbReference type="EMBL" id="QSGO01000003">
    <property type="protein sequence ID" value="RHB36901.1"/>
    <property type="molecule type" value="Genomic_DNA"/>
</dbReference>
<reference evidence="3 4" key="1">
    <citation type="submission" date="2018-08" db="EMBL/GenBank/DDBJ databases">
        <title>A genome reference for cultivated species of the human gut microbiota.</title>
        <authorList>
            <person name="Zou Y."/>
            <person name="Xue W."/>
            <person name="Luo G."/>
        </authorList>
    </citation>
    <scope>NUCLEOTIDE SEQUENCE [LARGE SCALE GENOMIC DNA]</scope>
    <source>
        <strain evidence="3 4">AM40-30BH</strain>
    </source>
</reference>
<name>A0A413VTL5_9BACE</name>
<evidence type="ECO:0000313" key="3">
    <source>
        <dbReference type="EMBL" id="RHB36901.1"/>
    </source>
</evidence>
<protein>
    <submittedName>
        <fullName evidence="3">FecR family protein</fullName>
    </submittedName>
</protein>
<evidence type="ECO:0000313" key="4">
    <source>
        <dbReference type="Proteomes" id="UP000284379"/>
    </source>
</evidence>
<dbReference type="Pfam" id="PF04773">
    <property type="entry name" value="FecR"/>
    <property type="match status" value="1"/>
</dbReference>
<dbReference type="Pfam" id="PF16344">
    <property type="entry name" value="FecR_C"/>
    <property type="match status" value="1"/>
</dbReference>
<sequence length="311" mass="36359">MNKELLYTFFQGKTTLDEEVRIREWMESTPENYRTFLEERKLFDAMILLADEKRLLSKRNQFKLLVSTWGKEIGKIAAVAIITLVMTLTSQYIFNNEDMIPLQKLSVPAGQRINIELADGTVVWLNSRTSIQYPAVFNGKERKVSINGEAYFEVAHNKKQPFIVETPKGQVEVTGTKFYVEAYSDNDDFVTSLIEGSVNVTKDDKLITLRPSQMAYLQDGNLRIKEIEDYNVYRWREGLMCFKDKTFAEIMEKFERHYGVTIKIENKEVLNYRCSGKFRYSDGISYALRVLQKDVKFKFHRDENSDIIHIK</sequence>
<dbReference type="InterPro" id="IPR032508">
    <property type="entry name" value="FecR_C"/>
</dbReference>
<feature type="domain" description="FecR protein" evidence="1">
    <location>
        <begin position="104"/>
        <end position="199"/>
    </location>
</feature>
<dbReference type="Gene3D" id="3.55.50.30">
    <property type="match status" value="1"/>
</dbReference>
<organism evidence="3 4">
    <name type="scientific">Bacteroides nordii</name>
    <dbReference type="NCBI Taxonomy" id="291645"/>
    <lineage>
        <taxon>Bacteria</taxon>
        <taxon>Pseudomonadati</taxon>
        <taxon>Bacteroidota</taxon>
        <taxon>Bacteroidia</taxon>
        <taxon>Bacteroidales</taxon>
        <taxon>Bacteroidaceae</taxon>
        <taxon>Bacteroides</taxon>
    </lineage>
</organism>
<dbReference type="Proteomes" id="UP000284379">
    <property type="component" value="Unassembled WGS sequence"/>
</dbReference>
<dbReference type="Gene3D" id="2.60.120.1440">
    <property type="match status" value="1"/>
</dbReference>